<dbReference type="PANTHER" id="PTHR43265:SF1">
    <property type="entry name" value="ESTERASE ESTD"/>
    <property type="match status" value="1"/>
</dbReference>
<organism evidence="3 4">
    <name type="scientific">Pragia fontium DSM 5563 = ATCC 49100</name>
    <dbReference type="NCBI Taxonomy" id="1122977"/>
    <lineage>
        <taxon>Bacteria</taxon>
        <taxon>Pseudomonadati</taxon>
        <taxon>Pseudomonadota</taxon>
        <taxon>Gammaproteobacteria</taxon>
        <taxon>Enterobacterales</taxon>
        <taxon>Budviciaceae</taxon>
        <taxon>Pragia</taxon>
    </lineage>
</organism>
<accession>A0AAJ4WCZ0</accession>
<evidence type="ECO:0000313" key="3">
    <source>
        <dbReference type="EMBL" id="SFD29989.1"/>
    </source>
</evidence>
<dbReference type="InterPro" id="IPR053145">
    <property type="entry name" value="AB_hydrolase_Est10"/>
</dbReference>
<dbReference type="Pfam" id="PF00326">
    <property type="entry name" value="Peptidase_S9"/>
    <property type="match status" value="1"/>
</dbReference>
<dbReference type="InterPro" id="IPR001375">
    <property type="entry name" value="Peptidase_S9_cat"/>
</dbReference>
<dbReference type="GO" id="GO:0008236">
    <property type="term" value="F:serine-type peptidase activity"/>
    <property type="evidence" value="ECO:0007669"/>
    <property type="project" value="InterPro"/>
</dbReference>
<reference evidence="3 4" key="1">
    <citation type="submission" date="2016-10" db="EMBL/GenBank/DDBJ databases">
        <authorList>
            <person name="Varghese N."/>
            <person name="Submissions S."/>
        </authorList>
    </citation>
    <scope>NUCLEOTIDE SEQUENCE [LARGE SCALE GENOMIC DNA]</scope>
    <source>
        <strain evidence="3 4">DSM 5563</strain>
    </source>
</reference>
<comment type="caution">
    <text evidence="3">The sequence shown here is derived from an EMBL/GenBank/DDBJ whole genome shotgun (WGS) entry which is preliminary data.</text>
</comment>
<proteinExistence type="predicted"/>
<dbReference type="RefSeq" id="WP_074824407.1">
    <property type="nucleotide sequence ID" value="NZ_FOLW01000012.1"/>
</dbReference>
<feature type="domain" description="Peptidase S9 prolyl oligopeptidase catalytic" evidence="2">
    <location>
        <begin position="212"/>
        <end position="306"/>
    </location>
</feature>
<feature type="chain" id="PRO_5042557120" evidence="1">
    <location>
        <begin position="20"/>
        <end position="310"/>
    </location>
</feature>
<evidence type="ECO:0000256" key="1">
    <source>
        <dbReference type="SAM" id="SignalP"/>
    </source>
</evidence>
<feature type="signal peptide" evidence="1">
    <location>
        <begin position="1"/>
        <end position="19"/>
    </location>
</feature>
<dbReference type="Gene3D" id="3.40.50.1820">
    <property type="entry name" value="alpha/beta hydrolase"/>
    <property type="match status" value="1"/>
</dbReference>
<gene>
    <name evidence="3" type="ORF">SAMN02745723_11267</name>
</gene>
<dbReference type="InterPro" id="IPR029058">
    <property type="entry name" value="AB_hydrolase_fold"/>
</dbReference>
<sequence>MILRLLFSISLLLPLSSFSAELLNREDGSAITYYLERNSTSDKSPVLLVIIQGSDCNSVSKNRLIKNQLKYVWPQADVLTVEKYGIDSTLVYSDSVEREDCPKQYMQRDNLEQRVTDIKQVMDVSRDKYHYGSVIVLGGSEGAVVANILASKVDYIDATVSFSGGGRWFKDDVLHSMSVDTDNPSKVKEDAANFGEMVKYILSAKPFELEMSNHGYGWWRSVLSVDQQVVLSSVTSPVLIIQGGKDTSVPPKKVSQMIEILQGAGKNNIDYLFYPELDHVLQDKEGNSQMSEVAKEINIWLKKVMRNSGN</sequence>
<dbReference type="EMBL" id="FOLW01000012">
    <property type="protein sequence ID" value="SFD29989.1"/>
    <property type="molecule type" value="Genomic_DNA"/>
</dbReference>
<keyword evidence="3" id="KW-0378">Hydrolase</keyword>
<evidence type="ECO:0000313" key="4">
    <source>
        <dbReference type="Proteomes" id="UP000226420"/>
    </source>
</evidence>
<dbReference type="GO" id="GO:0006508">
    <property type="term" value="P:proteolysis"/>
    <property type="evidence" value="ECO:0007669"/>
    <property type="project" value="InterPro"/>
</dbReference>
<dbReference type="GO" id="GO:0052689">
    <property type="term" value="F:carboxylic ester hydrolase activity"/>
    <property type="evidence" value="ECO:0007669"/>
    <property type="project" value="TreeGrafter"/>
</dbReference>
<protein>
    <submittedName>
        <fullName evidence="3">Alpha/beta hydrolase family protein</fullName>
    </submittedName>
</protein>
<keyword evidence="1" id="KW-0732">Signal</keyword>
<dbReference type="SUPFAM" id="SSF53474">
    <property type="entry name" value="alpha/beta-Hydrolases"/>
    <property type="match status" value="1"/>
</dbReference>
<dbReference type="PANTHER" id="PTHR43265">
    <property type="entry name" value="ESTERASE ESTD"/>
    <property type="match status" value="1"/>
</dbReference>
<dbReference type="AlphaFoldDB" id="A0AAJ4WCZ0"/>
<dbReference type="Proteomes" id="UP000226420">
    <property type="component" value="Unassembled WGS sequence"/>
</dbReference>
<name>A0AAJ4WCZ0_9GAMM</name>
<evidence type="ECO:0000259" key="2">
    <source>
        <dbReference type="Pfam" id="PF00326"/>
    </source>
</evidence>